<dbReference type="PANTHER" id="PTHR12589">
    <property type="entry name" value="PYRUVOYL TETRAHYDROBIOPTERIN SYNTHASE"/>
    <property type="match status" value="1"/>
</dbReference>
<keyword evidence="7" id="KW-0862">Zinc</keyword>
<feature type="compositionally biased region" description="Low complexity" evidence="11">
    <location>
        <begin position="26"/>
        <end position="40"/>
    </location>
</feature>
<evidence type="ECO:0000313" key="12">
    <source>
        <dbReference type="EMBL" id="WTU77593.1"/>
    </source>
</evidence>
<accession>A0AAU2JXS4</accession>
<dbReference type="GO" id="GO:0046872">
    <property type="term" value="F:metal ion binding"/>
    <property type="evidence" value="ECO:0007669"/>
    <property type="project" value="UniProtKB-KW"/>
</dbReference>
<reference evidence="12" key="1">
    <citation type="submission" date="2022-10" db="EMBL/GenBank/DDBJ databases">
        <title>The complete genomes of actinobacterial strains from the NBC collection.</title>
        <authorList>
            <person name="Joergensen T.S."/>
            <person name="Alvarez Arevalo M."/>
            <person name="Sterndorff E.B."/>
            <person name="Faurdal D."/>
            <person name="Vuksanovic O."/>
            <person name="Mourched A.-S."/>
            <person name="Charusanti P."/>
            <person name="Shaw S."/>
            <person name="Blin K."/>
            <person name="Weber T."/>
        </authorList>
    </citation>
    <scope>NUCLEOTIDE SEQUENCE</scope>
    <source>
        <strain evidence="12">NBC_00049</strain>
    </source>
</reference>
<dbReference type="InterPro" id="IPR007115">
    <property type="entry name" value="6-PTP_synth/QueD"/>
</dbReference>
<evidence type="ECO:0000256" key="6">
    <source>
        <dbReference type="ARBA" id="ARBA00022723"/>
    </source>
</evidence>
<comment type="pathway">
    <text evidence="2">Purine metabolism; 7-cyano-7-deazaguanine biosynthesis.</text>
</comment>
<dbReference type="AlphaFoldDB" id="A0AAU2JXS4"/>
<name>A0AAU2JXS4_9ACTN</name>
<dbReference type="InterPro" id="IPR038418">
    <property type="entry name" value="6-PTP_synth/QueD_sf"/>
</dbReference>
<organism evidence="12">
    <name type="scientific">Streptomyces sp. NBC_00049</name>
    <dbReference type="NCBI Taxonomy" id="2903617"/>
    <lineage>
        <taxon>Bacteria</taxon>
        <taxon>Bacillati</taxon>
        <taxon>Actinomycetota</taxon>
        <taxon>Actinomycetes</taxon>
        <taxon>Kitasatosporales</taxon>
        <taxon>Streptomycetaceae</taxon>
        <taxon>Streptomyces</taxon>
    </lineage>
</organism>
<evidence type="ECO:0000256" key="9">
    <source>
        <dbReference type="ARBA" id="ARBA00031449"/>
    </source>
</evidence>
<comment type="similarity">
    <text evidence="3">Belongs to the PTPS family. QueD subfamily.</text>
</comment>
<comment type="catalytic activity">
    <reaction evidence="10">
        <text>7,8-dihydroneopterin 3'-triphosphate + H2O = 6-carboxy-5,6,7,8-tetrahydropterin + triphosphate + acetaldehyde + 2 H(+)</text>
        <dbReference type="Rhea" id="RHEA:27966"/>
        <dbReference type="ChEBI" id="CHEBI:15343"/>
        <dbReference type="ChEBI" id="CHEBI:15377"/>
        <dbReference type="ChEBI" id="CHEBI:15378"/>
        <dbReference type="ChEBI" id="CHEBI:18036"/>
        <dbReference type="ChEBI" id="CHEBI:58462"/>
        <dbReference type="ChEBI" id="CHEBI:61032"/>
        <dbReference type="EC" id="4.1.2.50"/>
    </reaction>
</comment>
<evidence type="ECO:0000256" key="7">
    <source>
        <dbReference type="ARBA" id="ARBA00022833"/>
    </source>
</evidence>
<evidence type="ECO:0000256" key="5">
    <source>
        <dbReference type="ARBA" id="ARBA00018141"/>
    </source>
</evidence>
<dbReference type="SUPFAM" id="SSF55620">
    <property type="entry name" value="Tetrahydrobiopterin biosynthesis enzymes-like"/>
    <property type="match status" value="2"/>
</dbReference>
<sequence>MDKDVPPLDGPGGLPPQTIAVDRSPTAGSTGQSGTGATTTQWHIGKTFRFEATRQVDSQQDGRSFTAEAVLSANALSKEGFVVDFGELDPLRQYVAATLDHRLLNDQVPDVSNKGLGLHLTDWARLHLPAPAAKALVEVRVSSGRPVPPAFAAAATFDATHRLEGLAEEHQCSRLHGHSYVVTIPAEGAAYPRPANMPKILAHYVTATFHGQVLNDVLPVNPTSEHLAEHFARWLEDRTITPGNGRTMRVRVSETVNSWAEFEGDVR</sequence>
<comment type="cofactor">
    <cofactor evidence="1">
        <name>Zn(2+)</name>
        <dbReference type="ChEBI" id="CHEBI:29105"/>
    </cofactor>
</comment>
<evidence type="ECO:0000256" key="4">
    <source>
        <dbReference type="ARBA" id="ARBA00012982"/>
    </source>
</evidence>
<dbReference type="EMBL" id="CP108264">
    <property type="protein sequence ID" value="WTU77593.1"/>
    <property type="molecule type" value="Genomic_DNA"/>
</dbReference>
<dbReference type="Pfam" id="PF01242">
    <property type="entry name" value="PTPS"/>
    <property type="match status" value="2"/>
</dbReference>
<evidence type="ECO:0000256" key="10">
    <source>
        <dbReference type="ARBA" id="ARBA00048807"/>
    </source>
</evidence>
<proteinExistence type="inferred from homology"/>
<evidence type="ECO:0000256" key="1">
    <source>
        <dbReference type="ARBA" id="ARBA00001947"/>
    </source>
</evidence>
<evidence type="ECO:0000256" key="11">
    <source>
        <dbReference type="SAM" id="MobiDB-lite"/>
    </source>
</evidence>
<keyword evidence="6" id="KW-0479">Metal-binding</keyword>
<evidence type="ECO:0000256" key="2">
    <source>
        <dbReference type="ARBA" id="ARBA00005061"/>
    </source>
</evidence>
<dbReference type="PANTHER" id="PTHR12589:SF7">
    <property type="entry name" value="6-PYRUVOYL TETRAHYDROBIOPTERIN SYNTHASE"/>
    <property type="match status" value="1"/>
</dbReference>
<evidence type="ECO:0000256" key="8">
    <source>
        <dbReference type="ARBA" id="ARBA00023239"/>
    </source>
</evidence>
<protein>
    <recommendedName>
        <fullName evidence="5">6-carboxy-5,6,7,8-tetrahydropterin synthase</fullName>
        <ecNumber evidence="4">4.1.2.50</ecNumber>
    </recommendedName>
    <alternativeName>
        <fullName evidence="9">Queuosine biosynthesis protein QueD</fullName>
    </alternativeName>
</protein>
<dbReference type="GO" id="GO:0070497">
    <property type="term" value="F:6-carboxytetrahydropterin synthase activity"/>
    <property type="evidence" value="ECO:0007669"/>
    <property type="project" value="UniProtKB-EC"/>
</dbReference>
<evidence type="ECO:0000256" key="3">
    <source>
        <dbReference type="ARBA" id="ARBA00008900"/>
    </source>
</evidence>
<feature type="region of interest" description="Disordered" evidence="11">
    <location>
        <begin position="1"/>
        <end position="40"/>
    </location>
</feature>
<keyword evidence="8" id="KW-0456">Lyase</keyword>
<dbReference type="Gene3D" id="3.30.479.10">
    <property type="entry name" value="6-pyruvoyl tetrahydropterin synthase/QueD"/>
    <property type="match status" value="2"/>
</dbReference>
<dbReference type="EC" id="4.1.2.50" evidence="4"/>
<gene>
    <name evidence="12" type="ORF">OG327_32060</name>
</gene>